<evidence type="ECO:0000256" key="1">
    <source>
        <dbReference type="SAM" id="MobiDB-lite"/>
    </source>
</evidence>
<comment type="caution">
    <text evidence="2">The sequence shown here is derived from an EMBL/GenBank/DDBJ whole genome shotgun (WGS) entry which is preliminary data.</text>
</comment>
<dbReference type="AlphaFoldDB" id="A0A427B5N6"/>
<evidence type="ECO:0000313" key="2">
    <source>
        <dbReference type="EMBL" id="RRT83790.1"/>
    </source>
</evidence>
<protein>
    <submittedName>
        <fullName evidence="2">Uncharacterized protein</fullName>
    </submittedName>
</protein>
<name>A0A427B5N6_ENSVE</name>
<feature type="region of interest" description="Disordered" evidence="1">
    <location>
        <begin position="1"/>
        <end position="69"/>
    </location>
</feature>
<organism evidence="2 3">
    <name type="scientific">Ensete ventricosum</name>
    <name type="common">Abyssinian banana</name>
    <name type="synonym">Musa ensete</name>
    <dbReference type="NCBI Taxonomy" id="4639"/>
    <lineage>
        <taxon>Eukaryota</taxon>
        <taxon>Viridiplantae</taxon>
        <taxon>Streptophyta</taxon>
        <taxon>Embryophyta</taxon>
        <taxon>Tracheophyta</taxon>
        <taxon>Spermatophyta</taxon>
        <taxon>Magnoliopsida</taxon>
        <taxon>Liliopsida</taxon>
        <taxon>Zingiberales</taxon>
        <taxon>Musaceae</taxon>
        <taxon>Ensete</taxon>
    </lineage>
</organism>
<reference evidence="2 3" key="1">
    <citation type="journal article" date="2014" name="Agronomy (Basel)">
        <title>A Draft Genome Sequence for Ensete ventricosum, the Drought-Tolerant Tree Against Hunger.</title>
        <authorList>
            <person name="Harrison J."/>
            <person name="Moore K.A."/>
            <person name="Paszkiewicz K."/>
            <person name="Jones T."/>
            <person name="Grant M."/>
            <person name="Ambacheew D."/>
            <person name="Muzemil S."/>
            <person name="Studholme D.J."/>
        </authorList>
    </citation>
    <scope>NUCLEOTIDE SEQUENCE [LARGE SCALE GENOMIC DNA]</scope>
</reference>
<sequence length="69" mass="7276">MSQGGTLLQESGGVGAGRRGGIESVRELPVAGEEGHGGRGGNLLASHRCGSQQPLPHRQLRPFPVEHRR</sequence>
<dbReference type="EMBL" id="AMZH03000431">
    <property type="protein sequence ID" value="RRT83790.1"/>
    <property type="molecule type" value="Genomic_DNA"/>
</dbReference>
<dbReference type="Proteomes" id="UP000287651">
    <property type="component" value="Unassembled WGS sequence"/>
</dbReference>
<accession>A0A427B5N6</accession>
<evidence type="ECO:0000313" key="3">
    <source>
        <dbReference type="Proteomes" id="UP000287651"/>
    </source>
</evidence>
<proteinExistence type="predicted"/>
<gene>
    <name evidence="2" type="ORF">B296_00003314</name>
</gene>